<name>A0A919NSB8_9ACTN</name>
<dbReference type="Proteomes" id="UP000623608">
    <property type="component" value="Unassembled WGS sequence"/>
</dbReference>
<evidence type="ECO:0000313" key="4">
    <source>
        <dbReference type="Proteomes" id="UP000623608"/>
    </source>
</evidence>
<accession>A0A919NSB8</accession>
<evidence type="ECO:0000256" key="1">
    <source>
        <dbReference type="ARBA" id="ARBA00008791"/>
    </source>
</evidence>
<comment type="caution">
    <text evidence="3">The sequence shown here is derived from an EMBL/GenBank/DDBJ whole genome shotgun (WGS) entry which is preliminary data.</text>
</comment>
<comment type="similarity">
    <text evidence="1">Belongs to the universal stress protein A family.</text>
</comment>
<dbReference type="Pfam" id="PF00582">
    <property type="entry name" value="Usp"/>
    <property type="match status" value="1"/>
</dbReference>
<gene>
    <name evidence="3" type="ORF">Ate02nite_60850</name>
</gene>
<dbReference type="EMBL" id="BOMY01000039">
    <property type="protein sequence ID" value="GIF23355.1"/>
    <property type="molecule type" value="Genomic_DNA"/>
</dbReference>
<dbReference type="InterPro" id="IPR006016">
    <property type="entry name" value="UspA"/>
</dbReference>
<dbReference type="InterPro" id="IPR014729">
    <property type="entry name" value="Rossmann-like_a/b/a_fold"/>
</dbReference>
<reference evidence="3" key="1">
    <citation type="submission" date="2021-01" db="EMBL/GenBank/DDBJ databases">
        <title>Whole genome shotgun sequence of Actinoplanes tereljensis NBRC 105297.</title>
        <authorList>
            <person name="Komaki H."/>
            <person name="Tamura T."/>
        </authorList>
    </citation>
    <scope>NUCLEOTIDE SEQUENCE</scope>
    <source>
        <strain evidence="3">NBRC 105297</strain>
    </source>
</reference>
<organism evidence="3 4">
    <name type="scientific">Paractinoplanes tereljensis</name>
    <dbReference type="NCBI Taxonomy" id="571912"/>
    <lineage>
        <taxon>Bacteria</taxon>
        <taxon>Bacillati</taxon>
        <taxon>Actinomycetota</taxon>
        <taxon>Actinomycetes</taxon>
        <taxon>Micromonosporales</taxon>
        <taxon>Micromonosporaceae</taxon>
        <taxon>Paractinoplanes</taxon>
    </lineage>
</organism>
<keyword evidence="4" id="KW-1185">Reference proteome</keyword>
<dbReference type="RefSeq" id="WP_239147806.1">
    <property type="nucleotide sequence ID" value="NZ_BOMY01000039.1"/>
</dbReference>
<dbReference type="PRINTS" id="PR01438">
    <property type="entry name" value="UNVRSLSTRESS"/>
</dbReference>
<evidence type="ECO:0000259" key="2">
    <source>
        <dbReference type="Pfam" id="PF00582"/>
    </source>
</evidence>
<dbReference type="InterPro" id="IPR006015">
    <property type="entry name" value="Universal_stress_UspA"/>
</dbReference>
<dbReference type="Gene3D" id="3.40.50.620">
    <property type="entry name" value="HUPs"/>
    <property type="match status" value="1"/>
</dbReference>
<feature type="domain" description="UspA" evidence="2">
    <location>
        <begin position="19"/>
        <end position="97"/>
    </location>
</feature>
<proteinExistence type="inferred from homology"/>
<dbReference type="SUPFAM" id="SSF52402">
    <property type="entry name" value="Adenine nucleotide alpha hydrolases-like"/>
    <property type="match status" value="1"/>
</dbReference>
<dbReference type="AlphaFoldDB" id="A0A919NSB8"/>
<evidence type="ECO:0000313" key="3">
    <source>
        <dbReference type="EMBL" id="GIF23355.1"/>
    </source>
</evidence>
<protein>
    <recommendedName>
        <fullName evidence="2">UspA domain-containing protein</fullName>
    </recommendedName>
</protein>
<sequence>MALRVVQAWKPQAPPIPDEEKRHLDDLIAGWRGKYPDLPISVELVTEHPAAALTTASAGAQLLVVGSRGRGALRGMLLGSVSQHLLRHSVCSIAVVHEVTA</sequence>